<feature type="compositionally biased region" description="Acidic residues" evidence="8">
    <location>
        <begin position="68"/>
        <end position="77"/>
    </location>
</feature>
<feature type="domain" description="Zinc finger Mcm10/DnaG-type" evidence="9">
    <location>
        <begin position="514"/>
        <end position="559"/>
    </location>
</feature>
<dbReference type="Proteomes" id="UP000294003">
    <property type="component" value="Unassembled WGS sequence"/>
</dbReference>
<dbReference type="InterPro" id="IPR015408">
    <property type="entry name" value="Znf_Mcm10/DnaG"/>
</dbReference>
<feature type="compositionally biased region" description="Low complexity" evidence="8">
    <location>
        <begin position="323"/>
        <end position="335"/>
    </location>
</feature>
<feature type="compositionally biased region" description="Basic and acidic residues" evidence="8">
    <location>
        <begin position="244"/>
        <end position="258"/>
    </location>
</feature>
<evidence type="ECO:0000256" key="8">
    <source>
        <dbReference type="SAM" id="MobiDB-lite"/>
    </source>
</evidence>
<proteinExistence type="inferred from homology"/>
<feature type="compositionally biased region" description="Low complexity" evidence="8">
    <location>
        <begin position="738"/>
        <end position="756"/>
    </location>
</feature>
<keyword evidence="6" id="KW-0862">Zinc</keyword>
<evidence type="ECO:0000256" key="7">
    <source>
        <dbReference type="ARBA" id="ARBA00023242"/>
    </source>
</evidence>
<keyword evidence="3" id="KW-0235">DNA replication</keyword>
<feature type="region of interest" description="Disordered" evidence="8">
    <location>
        <begin position="120"/>
        <end position="263"/>
    </location>
</feature>
<feature type="region of interest" description="Disordered" evidence="8">
    <location>
        <begin position="672"/>
        <end position="887"/>
    </location>
</feature>
<evidence type="ECO:0000256" key="4">
    <source>
        <dbReference type="ARBA" id="ARBA00022723"/>
    </source>
</evidence>
<comment type="similarity">
    <text evidence="2">Belongs to the MCM10 family.</text>
</comment>
<feature type="compositionally biased region" description="Low complexity" evidence="8">
    <location>
        <begin position="772"/>
        <end position="785"/>
    </location>
</feature>
<evidence type="ECO:0000256" key="5">
    <source>
        <dbReference type="ARBA" id="ARBA00022771"/>
    </source>
</evidence>
<evidence type="ECO:0008006" key="13">
    <source>
        <dbReference type="Google" id="ProtNLM"/>
    </source>
</evidence>
<dbReference type="Pfam" id="PF22379">
    <property type="entry name" value="OB_MCM10"/>
    <property type="match status" value="1"/>
</dbReference>
<dbReference type="InterPro" id="IPR040184">
    <property type="entry name" value="Mcm10"/>
</dbReference>
<name>A0ABY0GRD8_9PEZI</name>
<dbReference type="Pfam" id="PF09329">
    <property type="entry name" value="zf-primase"/>
    <property type="match status" value="1"/>
</dbReference>
<dbReference type="Gene3D" id="2.40.50.140">
    <property type="entry name" value="Nucleic acid-binding proteins"/>
    <property type="match status" value="1"/>
</dbReference>
<feature type="domain" description="MCM10 OB-fold" evidence="10">
    <location>
        <begin position="364"/>
        <end position="505"/>
    </location>
</feature>
<organism evidence="11 12">
    <name type="scientific">Monosporascus cannonballus</name>
    <dbReference type="NCBI Taxonomy" id="155416"/>
    <lineage>
        <taxon>Eukaryota</taxon>
        <taxon>Fungi</taxon>
        <taxon>Dikarya</taxon>
        <taxon>Ascomycota</taxon>
        <taxon>Pezizomycotina</taxon>
        <taxon>Sordariomycetes</taxon>
        <taxon>Xylariomycetidae</taxon>
        <taxon>Xylariales</taxon>
        <taxon>Xylariales incertae sedis</taxon>
        <taxon>Monosporascus</taxon>
    </lineage>
</organism>
<feature type="compositionally biased region" description="Basic and acidic residues" evidence="8">
    <location>
        <begin position="31"/>
        <end position="40"/>
    </location>
</feature>
<protein>
    <recommendedName>
        <fullName evidence="13">Zinc finger Mcm10/DnaG-type domain-containing protein</fullName>
    </recommendedName>
</protein>
<feature type="region of interest" description="Disordered" evidence="8">
    <location>
        <begin position="564"/>
        <end position="601"/>
    </location>
</feature>
<sequence>MRAIGSSTETGTEPQWPPRSPHEALLGTPSGRERYRRMVERASPSPSPTKGARNSGLSTRTGNAEGNDIADDTMGLEDEEDEEILQLKLQAIQAKLKLKKLQSAKAKKALELGAAIVRPQSAPVPDDLPANRTKPRAEGLRPGPTIRPLSQAEVQVPASPVRKAPAAPDQTSPSRVRLGIDKGLRGKDVSLKRAPGLKKASETQSGSQGAGHIQRAHTSSQGAAYGAVTRERPKTFSERLAAARSEEASRKERQERIKQARTAAFELGKEEMERFKHNAMEIPDIPQQPEQFSREEVLSSCPVKRSNAPPSRLRRPSQDENRSSSVSAGSSFEASYLQGRENAAKKRASPSEVPEEEASGFEPYSSVHLSKRIIPHPVLTRNLSGKKAYVIQDLLKHVKAPDFSLPEIEQDVVVFGILASKSDPRSHKPASNPKEKTQSDPARGKYMVLTLVDLQWELELFLFNTGFDRFWKLTPGTLLAILNPTVMPPPPGRTDTGRFSLVINSGQDTILEVGTARDLAFCKSVKKDGQLCNSWVNRKRTEFCEFHMNAALSKHRQARQDINAFDTGLGPGTKKHNSRRLQRWEEPANSDPTSRTRGRYDRETHSHWFVSKSTSAASMLDNDLLPGQVAERVERGETLRRRLATEEKERDLMKKLGRLGSGAGREYMQLGERQKTARAAAAASGNPSSSSGLGNTYSAHEDARHQQQVDAKSLGLLGGKGAEQPKISLSPIKRKRAATATSTSSSSFTSTAAPSAPNNNDAGSRPSGGGASTTTTTATGRSASALGWGGALKDKLARMKDGEKFSRQQQQQQQAADQPPVRKKTRFVTEKGIREAGRESLGGANAAGAAAADAAAESGARMGGGGGRMVVLDDDDDDDDDELVVVR</sequence>
<evidence type="ECO:0000259" key="9">
    <source>
        <dbReference type="Pfam" id="PF09329"/>
    </source>
</evidence>
<evidence type="ECO:0000256" key="1">
    <source>
        <dbReference type="ARBA" id="ARBA00004123"/>
    </source>
</evidence>
<feature type="compositionally biased region" description="Basic and acidic residues" evidence="8">
    <location>
        <begin position="827"/>
        <end position="838"/>
    </location>
</feature>
<feature type="compositionally biased region" description="Basic and acidic residues" evidence="8">
    <location>
        <begin position="792"/>
        <end position="806"/>
    </location>
</feature>
<evidence type="ECO:0000313" key="12">
    <source>
        <dbReference type="Proteomes" id="UP000294003"/>
    </source>
</evidence>
<feature type="compositionally biased region" description="Acidic residues" evidence="8">
    <location>
        <begin position="872"/>
        <end position="887"/>
    </location>
</feature>
<accession>A0ABY0GRD8</accession>
<evidence type="ECO:0000256" key="3">
    <source>
        <dbReference type="ARBA" id="ARBA00022705"/>
    </source>
</evidence>
<evidence type="ECO:0000313" key="11">
    <source>
        <dbReference type="EMBL" id="RYO74255.1"/>
    </source>
</evidence>
<evidence type="ECO:0000256" key="2">
    <source>
        <dbReference type="ARBA" id="ARBA00009679"/>
    </source>
</evidence>
<feature type="region of interest" description="Disordered" evidence="8">
    <location>
        <begin position="283"/>
        <end position="360"/>
    </location>
</feature>
<keyword evidence="12" id="KW-1185">Reference proteome</keyword>
<feature type="compositionally biased region" description="Basic and acidic residues" evidence="8">
    <location>
        <begin position="178"/>
        <end position="191"/>
    </location>
</feature>
<dbReference type="InterPro" id="IPR055065">
    <property type="entry name" value="OB_MCM10"/>
</dbReference>
<keyword evidence="5" id="KW-0863">Zinc-finger</keyword>
<comment type="subcellular location">
    <subcellularLocation>
        <location evidence="1">Nucleus</location>
    </subcellularLocation>
</comment>
<evidence type="ECO:0000259" key="10">
    <source>
        <dbReference type="Pfam" id="PF22379"/>
    </source>
</evidence>
<keyword evidence="7" id="KW-0539">Nucleus</keyword>
<dbReference type="PANTHER" id="PTHR13454">
    <property type="entry name" value="PROTEIN MCM10 HOMOLOG"/>
    <property type="match status" value="1"/>
</dbReference>
<comment type="caution">
    <text evidence="11">The sequence shown here is derived from an EMBL/GenBank/DDBJ whole genome shotgun (WGS) entry which is preliminary data.</text>
</comment>
<evidence type="ECO:0000256" key="6">
    <source>
        <dbReference type="ARBA" id="ARBA00022833"/>
    </source>
</evidence>
<feature type="compositionally biased region" description="Low complexity" evidence="8">
    <location>
        <begin position="842"/>
        <end position="860"/>
    </location>
</feature>
<dbReference type="InterPro" id="IPR012340">
    <property type="entry name" value="NA-bd_OB-fold"/>
</dbReference>
<feature type="compositionally biased region" description="Low complexity" evidence="8">
    <location>
        <begin position="677"/>
        <end position="691"/>
    </location>
</feature>
<reference evidence="11 12" key="1">
    <citation type="submission" date="2018-06" db="EMBL/GenBank/DDBJ databases">
        <title>Complete Genomes of Monosporascus.</title>
        <authorList>
            <person name="Robinson A.J."/>
            <person name="Natvig D.O."/>
        </authorList>
    </citation>
    <scope>NUCLEOTIDE SEQUENCE [LARGE SCALE GENOMIC DNA]</scope>
    <source>
        <strain evidence="11 12">CBS 609.92</strain>
    </source>
</reference>
<gene>
    <name evidence="11" type="ORF">DL762_010513</name>
</gene>
<keyword evidence="4" id="KW-0479">Metal-binding</keyword>
<feature type="region of interest" description="Disordered" evidence="8">
    <location>
        <begin position="1"/>
        <end position="77"/>
    </location>
</feature>
<feature type="compositionally biased region" description="Polar residues" evidence="8">
    <location>
        <begin position="1"/>
        <end position="13"/>
    </location>
</feature>
<dbReference type="EMBL" id="QJNS01000730">
    <property type="protein sequence ID" value="RYO74255.1"/>
    <property type="molecule type" value="Genomic_DNA"/>
</dbReference>
<feature type="compositionally biased region" description="Polar residues" evidence="8">
    <location>
        <begin position="55"/>
        <end position="64"/>
    </location>
</feature>
<dbReference type="PANTHER" id="PTHR13454:SF11">
    <property type="entry name" value="PROTEIN MCM10 HOMOLOG"/>
    <property type="match status" value="1"/>
</dbReference>